<organism evidence="1 2">
    <name type="scientific">Alphaproteobacteria phage PhiJL001</name>
    <dbReference type="NCBI Taxonomy" id="2681607"/>
    <lineage>
        <taxon>Viruses</taxon>
        <taxon>Duplodnaviria</taxon>
        <taxon>Heunggongvirae</taxon>
        <taxon>Uroviricota</taxon>
        <taxon>Caudoviricetes</taxon>
        <taxon>Mesyanzhinovviridae</taxon>
        <taxon>Keylargovirus</taxon>
        <taxon>Keylargovirus JL001</taxon>
    </lineage>
</organism>
<evidence type="ECO:0000313" key="2">
    <source>
        <dbReference type="Proteomes" id="UP000000993"/>
    </source>
</evidence>
<protein>
    <submittedName>
        <fullName evidence="1">Gp09</fullName>
    </submittedName>
</protein>
<gene>
    <name evidence="1" type="ORF">JL001p09</name>
</gene>
<dbReference type="Proteomes" id="UP000000993">
    <property type="component" value="Segment"/>
</dbReference>
<reference evidence="1 2" key="1">
    <citation type="journal article" date="2005" name="Appl. Environ. Microbiol.">
        <title>Genomic analysis of bacteriophage PhiJL001: insights into its interaction with a sponge-associated alpha-proteobacterium.</title>
        <authorList>
            <person name="Lohr J.E."/>
            <person name="Chen F."/>
            <person name="Hill R.T."/>
        </authorList>
    </citation>
    <scope>NUCLEOTIDE SEQUENCE</scope>
</reference>
<dbReference type="GeneID" id="3342366"/>
<dbReference type="EMBL" id="AY576273">
    <property type="protein sequence ID" value="AAT69485.1"/>
    <property type="molecule type" value="Genomic_DNA"/>
</dbReference>
<proteinExistence type="predicted"/>
<dbReference type="RefSeq" id="YP_223933.1">
    <property type="nucleotide sequence ID" value="NC_006938.1"/>
</dbReference>
<dbReference type="KEGG" id="vg:3342366"/>
<name>Q5DN96_9CAUD</name>
<evidence type="ECO:0000313" key="1">
    <source>
        <dbReference type="EMBL" id="AAT69485.1"/>
    </source>
</evidence>
<sequence length="78" mass="9203">MLYRDWKYEACPVAEGRVDHTAYNLVTKSHVAVHHQPTEAMTESSFKFHVQNDFRMKQNGINYSNWCHADIEKERSCD</sequence>
<accession>Q5DN96</accession>
<keyword evidence="2" id="KW-1185">Reference proteome</keyword>